<accession>A0A1D2ME58</accession>
<keyword evidence="1" id="KW-0812">Transmembrane</keyword>
<dbReference type="EMBL" id="LJIJ01001624">
    <property type="protein sequence ID" value="ODM91223.1"/>
    <property type="molecule type" value="Genomic_DNA"/>
</dbReference>
<dbReference type="AlphaFoldDB" id="A0A1D2ME58"/>
<evidence type="ECO:0000313" key="2">
    <source>
        <dbReference type="EMBL" id="ODM91223.1"/>
    </source>
</evidence>
<dbReference type="Proteomes" id="UP000094527">
    <property type="component" value="Unassembled WGS sequence"/>
</dbReference>
<keyword evidence="1" id="KW-1133">Transmembrane helix</keyword>
<proteinExistence type="predicted"/>
<organism evidence="2 3">
    <name type="scientific">Orchesella cincta</name>
    <name type="common">Springtail</name>
    <name type="synonym">Podura cincta</name>
    <dbReference type="NCBI Taxonomy" id="48709"/>
    <lineage>
        <taxon>Eukaryota</taxon>
        <taxon>Metazoa</taxon>
        <taxon>Ecdysozoa</taxon>
        <taxon>Arthropoda</taxon>
        <taxon>Hexapoda</taxon>
        <taxon>Collembola</taxon>
        <taxon>Entomobryomorpha</taxon>
        <taxon>Entomobryoidea</taxon>
        <taxon>Orchesellidae</taxon>
        <taxon>Orchesellinae</taxon>
        <taxon>Orchesella</taxon>
    </lineage>
</organism>
<sequence>MREMQTGGTLKKRTRRPVFKGNRFPTVPYNNAGQSEQFLRDNYTSKPSFVGYSDSDTRVNMKSLLARSTVSGDLKNSTRVTRNPLFHLMEDGMTMAYSETLGFDTAGGDQVTKWKHSRPYLLCEAVFTRLRIIVMLGMLSGNVPWRWNNKTKRINRWSSIMFTLWKFYWCLTVIQSLFMLLYHMRCFLGMYSRNLESYRGIFAYSTTLYWYACHLGYRTCMLLYEDDIRKYINRLQDFNEEYSCKYLIYADKGIESGVGRMVMKFSIPAAASQIANSVFLFLITPAAPYYLTSKVKPLRWYHLIPGALQDMTVTGHTIGTYLILSWLQVAHTSSVQFWLREMHKDIDSDYTTEGLRTPEVTIPTYKALQLMCTIYNGFMAACIPVWKFSVAFGFIPCGFLWIRSMNHFFIEEFPVYPFGVLNCFTMAFGYDKPFYADQWAMNVGKTICT</sequence>
<keyword evidence="3" id="KW-1185">Reference proteome</keyword>
<reference evidence="2 3" key="1">
    <citation type="journal article" date="2016" name="Genome Biol. Evol.">
        <title>Gene Family Evolution Reflects Adaptation to Soil Environmental Stressors in the Genome of the Collembolan Orchesella cincta.</title>
        <authorList>
            <person name="Faddeeva-Vakhrusheva A."/>
            <person name="Derks M.F."/>
            <person name="Anvar S.Y."/>
            <person name="Agamennone V."/>
            <person name="Suring W."/>
            <person name="Smit S."/>
            <person name="van Straalen N.M."/>
            <person name="Roelofs D."/>
        </authorList>
    </citation>
    <scope>NUCLEOTIDE SEQUENCE [LARGE SCALE GENOMIC DNA]</scope>
    <source>
        <tissue evidence="2">Mixed pool</tissue>
    </source>
</reference>
<name>A0A1D2ME58_ORCCI</name>
<evidence type="ECO:0000313" key="3">
    <source>
        <dbReference type="Proteomes" id="UP000094527"/>
    </source>
</evidence>
<feature type="transmembrane region" description="Helical" evidence="1">
    <location>
        <begin position="270"/>
        <end position="291"/>
    </location>
</feature>
<feature type="transmembrane region" description="Helical" evidence="1">
    <location>
        <begin position="413"/>
        <end position="430"/>
    </location>
</feature>
<comment type="caution">
    <text evidence="2">The sequence shown here is derived from an EMBL/GenBank/DDBJ whole genome shotgun (WGS) entry which is preliminary data.</text>
</comment>
<protein>
    <submittedName>
        <fullName evidence="2">Uncharacterized protein</fullName>
    </submittedName>
</protein>
<gene>
    <name evidence="2" type="ORF">Ocin01_15459</name>
</gene>
<evidence type="ECO:0000256" key="1">
    <source>
        <dbReference type="SAM" id="Phobius"/>
    </source>
</evidence>
<keyword evidence="1" id="KW-0472">Membrane</keyword>
<feature type="transmembrane region" description="Helical" evidence="1">
    <location>
        <begin position="378"/>
        <end position="401"/>
    </location>
</feature>
<feature type="transmembrane region" description="Helical" evidence="1">
    <location>
        <begin position="160"/>
        <end position="182"/>
    </location>
</feature>